<comment type="catalytic activity">
    <reaction evidence="6">
        <text>RNA(n) + a ribonucleoside 5'-triphosphate = RNA(n+1) + diphosphate</text>
        <dbReference type="Rhea" id="RHEA:21248"/>
        <dbReference type="Rhea" id="RHEA-COMP:14527"/>
        <dbReference type="Rhea" id="RHEA-COMP:17342"/>
        <dbReference type="ChEBI" id="CHEBI:33019"/>
        <dbReference type="ChEBI" id="CHEBI:61557"/>
        <dbReference type="ChEBI" id="CHEBI:140395"/>
        <dbReference type="EC" id="2.7.7.6"/>
    </reaction>
</comment>
<keyword evidence="10" id="KW-0150">Chloroplast</keyword>
<evidence type="ECO:0000256" key="2">
    <source>
        <dbReference type="ARBA" id="ARBA00022679"/>
    </source>
</evidence>
<organism evidence="10">
    <name type="scientific">Pseudo-nitzschia multiseries</name>
    <name type="common">Marine planktonic diatom</name>
    <name type="synonym">Nitzschia pungens f. multiseries</name>
    <dbReference type="NCBI Taxonomy" id="37319"/>
    <lineage>
        <taxon>Eukaryota</taxon>
        <taxon>Sar</taxon>
        <taxon>Stramenopiles</taxon>
        <taxon>Ochrophyta</taxon>
        <taxon>Bacillariophyta</taxon>
        <taxon>Bacillariophyceae</taxon>
        <taxon>Bacillariophycidae</taxon>
        <taxon>Bacillariales</taxon>
        <taxon>Bacillariaceae</taxon>
        <taxon>Pseudo-nitzschia</taxon>
    </lineage>
</organism>
<comment type="similarity">
    <text evidence="6">Belongs to the RNA polymerase beta' chain family. RpoC2 subfamily.</text>
</comment>
<dbReference type="InterPro" id="IPR007081">
    <property type="entry name" value="RNA_pol_Rpb1_5"/>
</dbReference>
<comment type="subunit">
    <text evidence="6">In plastids the minimal PEP RNA polymerase catalytic core is composed of four subunits: alpha, beta, beta', and beta''. When a (nuclear-encoded) sigma factor is associated with the core the holoenzyme is formed, which can initiate transcription.</text>
</comment>
<dbReference type="SUPFAM" id="SSF64484">
    <property type="entry name" value="beta and beta-prime subunits of DNA dependent RNA-polymerase"/>
    <property type="match status" value="1"/>
</dbReference>
<feature type="binding site" evidence="6">
    <location>
        <position position="299"/>
    </location>
    <ligand>
        <name>Zn(2+)</name>
        <dbReference type="ChEBI" id="CHEBI:29105"/>
    </ligand>
</feature>
<evidence type="ECO:0000256" key="6">
    <source>
        <dbReference type="HAMAP-Rule" id="MF_01324"/>
    </source>
</evidence>
<dbReference type="Pfam" id="PF05000">
    <property type="entry name" value="RNA_pol_Rpb1_4"/>
    <property type="match status" value="1"/>
</dbReference>
<comment type="function">
    <text evidence="6">DNA-dependent RNA polymerase catalyzes the transcription of DNA into RNA using the four ribonucleoside triphosphates as substrates.</text>
</comment>
<dbReference type="GO" id="GO:0003899">
    <property type="term" value="F:DNA-directed RNA polymerase activity"/>
    <property type="evidence" value="ECO:0007669"/>
    <property type="project" value="UniProtKB-UniRule"/>
</dbReference>
<dbReference type="CDD" id="cd02655">
    <property type="entry name" value="RNAP_beta'_C"/>
    <property type="match status" value="1"/>
</dbReference>
<dbReference type="RefSeq" id="YP_009162706.1">
    <property type="nucleotide sequence ID" value="NC_027721.1"/>
</dbReference>
<gene>
    <name evidence="6 10" type="primary">rpoC2</name>
</gene>
<keyword evidence="7" id="KW-0175">Coiled coil</keyword>
<feature type="binding site" evidence="6">
    <location>
        <position position="296"/>
    </location>
    <ligand>
        <name>Zn(2+)</name>
        <dbReference type="ChEBI" id="CHEBI:29105"/>
    </ligand>
</feature>
<reference evidence="10" key="1">
    <citation type="submission" date="2015-05" db="EMBL/GenBank/DDBJ databases">
        <title>Pseudonitzschia multiseries chloroplast genome.</title>
        <authorList>
            <person name="Bi G."/>
            <person name="Cao M."/>
            <person name="Yuan X."/>
        </authorList>
    </citation>
    <scope>NUCLEOTIDE SEQUENCE</scope>
</reference>
<keyword evidence="5 6" id="KW-0804">Transcription</keyword>
<keyword evidence="2 6" id="KW-0808">Transferase</keyword>
<sequence>MKTYTYQNTLIDKKQLRQLLAWSFTSYDSMQACLLADELKYLGFKYASHAGISISIEDLKIPFVKNVMLEKANQEIYNSEKIFLKGKITDVERFQKIIDTWSLTSESLKNQIIYYFKNYDPLNSVYIMAFSGARGNLSQVRQLVGMRGLMSDPSGQIMNLPIKKNFREGLTITDYLMSGYGARKGIVDTALKTANSGYLTRRLIDVSQDILIREKDCLTPHSFVFSSKNFTNPSDIYDKILGRVLNTPIYDPETSTLLVKQNTQITPELIQTFKNKNILEYSVRSPLTCQLYRAICQKCYGWDLANENLIDIGEAIGILAGQSIGEPGTQLTMRTFHTGGIFTSEARQQIISPMNGIIQFYKRLKTVILRTNRGEDVLVTKNAGSLVLIPSDKTEDLVKIDILRNTILFPKNNQYLPKDTVIGEVINTNKQIKTEVKTILSDTCGEIFIPKLKQKINLLNHNKLIWILSGQLYNSPLNSFLNFYPDHKLNPFSYVFRTKLINHYSGSVTFINNKKSLYEGLIKINHNKHSLKNAKLEKFKSSRNYKNYLLTLDDKKYSLTITKSHSKNCLQLTRNEKLGTLITNSFLTLTGGILYYDFRNSLKHYERTRQIVFQKNNYSLFSYEDELTELNIEYQKAEITIARSGTSIEKARWDIRKAESDIYFLTEGFSKIEKDNKAYPILKRKLEKAKRKEEDASRKLLRTQRTLLNANRKLKKLENIESKFRKFVDKFLKVNSNTITPIVKSRTMIWLEEEIHKIKCEQNILFIEDGDFISKGFELIPNLFSKTSGIVTITPKGNDTQIVSIKSGLVYKGNKLNEVGGKVYYPGEALFSNVKIQNLSFCECLDEENQDRLLVRPIQIYEFSHGAASLAAPFEQKDNDSAAQFNLKSKTIYFYKSNQRINGIKNVNLIANLLLFKTNNLFKKHINLELTNNKHKNLVDFNITEKIHFNNYIAPNLRDKNIDPCFLVQKNQFVSNYNILGYLETLTPNSLEIVKFKIKKQNEKQIFLISNNDCIVVNKAEIGTKSLNDFIMSKSNLAKTGKIIIENAEFVTIQKGRPYFFPNCKGDNLKIKTNLQYKIIPQSNSNLNSITNQNISVNYYDLKKLLIRRNLNYSTLQDQKITLKSEFSKLFLKNGGKFYSCLIPKFSKKFTVTTNNLTPQLKTVLSPNYGNTKPVNKTKFARTVLLQSSELVQNDNRRGSLNNLKNQLTLLKFTEQPFTRSVKAVGLYSITEDYFEQDVNSVFCKNTEFIESGKTLGLLNLEKEITGDIVQGLPRIEEILEARKKNMMVKRIPTSQKRGLLAQKTSLDVNFEFQKLGTPIKENEKINPHKLVKVYFNYYGLLKFFLCDRTKTFKYARLIKNYEACHKSFKKVQLFILNSVQSVYKSQGVTINDKHLEVIIKQMTTKVLITYEGDTPLLQREVIDLYHIQYINNILLSENKQIACYVPLLLGITKAALNNPSFISAASFQETTRVLTKAAIEGRIDWLRGLKENIVIGHLIPAGTGSQNYKNSFRKYLMNNQYNEFNSSELLQKPGQIN</sequence>
<dbReference type="GO" id="GO:0000428">
    <property type="term" value="C:DNA-directed RNA polymerase complex"/>
    <property type="evidence" value="ECO:0007669"/>
    <property type="project" value="UniProtKB-KW"/>
</dbReference>
<proteinExistence type="inferred from homology"/>
<dbReference type="InterPro" id="IPR012756">
    <property type="entry name" value="DNA-dir_RpoC2_beta_pp"/>
</dbReference>
<protein>
    <recommendedName>
        <fullName evidence="6">DNA-directed RNA polymerase subunit beta''</fullName>
        <ecNumber evidence="6">2.7.7.6</ecNumber>
    </recommendedName>
    <alternativeName>
        <fullName evidence="6">PEP</fullName>
    </alternativeName>
    <alternativeName>
        <fullName evidence="6">Plastid-encoded RNA polymerase subunit beta''</fullName>
        <shortName evidence="6">RNA polymerase subunit beta''</shortName>
    </alternativeName>
</protein>
<name>A0A0K1DC16_PSEMU</name>
<keyword evidence="4 6" id="KW-0862">Zinc</keyword>
<keyword evidence="10" id="KW-0934">Plastid</keyword>
<dbReference type="EMBL" id="KR709240">
    <property type="protein sequence ID" value="AKT26106.1"/>
    <property type="molecule type" value="Genomic_DNA"/>
</dbReference>
<dbReference type="GO" id="GO:0006351">
    <property type="term" value="P:DNA-templated transcription"/>
    <property type="evidence" value="ECO:0007669"/>
    <property type="project" value="UniProtKB-UniRule"/>
</dbReference>
<keyword evidence="6" id="KW-0479">Metal-binding</keyword>
<geneLocation type="chloroplast" evidence="10"/>
<dbReference type="GeneID" id="25396144"/>
<dbReference type="GO" id="GO:0003677">
    <property type="term" value="F:DNA binding"/>
    <property type="evidence" value="ECO:0007669"/>
    <property type="project" value="UniProtKB-UniRule"/>
</dbReference>
<dbReference type="InterPro" id="IPR045867">
    <property type="entry name" value="DNA-dir_RpoC_beta_prime"/>
</dbReference>
<evidence type="ECO:0000256" key="5">
    <source>
        <dbReference type="ARBA" id="ARBA00023163"/>
    </source>
</evidence>
<dbReference type="HAMAP" id="MF_01324">
    <property type="entry name" value="RNApol_bact_RpoC2"/>
    <property type="match status" value="1"/>
</dbReference>
<dbReference type="Gene3D" id="1.10.1790.20">
    <property type="match status" value="1"/>
</dbReference>
<keyword evidence="1 6" id="KW-0240">DNA-directed RNA polymerase</keyword>
<evidence type="ECO:0000259" key="9">
    <source>
        <dbReference type="Pfam" id="PF05000"/>
    </source>
</evidence>
<dbReference type="Pfam" id="PF04998">
    <property type="entry name" value="RNA_pol_Rpb1_5"/>
    <property type="match status" value="1"/>
</dbReference>
<dbReference type="Gene3D" id="1.10.274.100">
    <property type="entry name" value="RNA polymerase Rpb1, domain 3"/>
    <property type="match status" value="1"/>
</dbReference>
<dbReference type="Gene3D" id="1.10.132.30">
    <property type="match status" value="1"/>
</dbReference>
<accession>A0A0K1DC16</accession>
<dbReference type="GO" id="GO:0008270">
    <property type="term" value="F:zinc ion binding"/>
    <property type="evidence" value="ECO:0007669"/>
    <property type="project" value="UniProtKB-UniRule"/>
</dbReference>
<evidence type="ECO:0000313" key="10">
    <source>
        <dbReference type="EMBL" id="AKT26106.1"/>
    </source>
</evidence>
<feature type="domain" description="RNA polymerase Rpb1" evidence="9">
    <location>
        <begin position="88"/>
        <end position="166"/>
    </location>
</feature>
<dbReference type="InterPro" id="IPR038120">
    <property type="entry name" value="Rpb1_funnel_sf"/>
</dbReference>
<evidence type="ECO:0000256" key="7">
    <source>
        <dbReference type="SAM" id="Coils"/>
    </source>
</evidence>
<dbReference type="PANTHER" id="PTHR19376:SF63">
    <property type="entry name" value="DNA-DIRECTED RNA POLYMERASE SUBUNIT BETA"/>
    <property type="match status" value="1"/>
</dbReference>
<feature type="binding site" evidence="6">
    <location>
        <position position="217"/>
    </location>
    <ligand>
        <name>Zn(2+)</name>
        <dbReference type="ChEBI" id="CHEBI:29105"/>
    </ligand>
</feature>
<feature type="coiled-coil region" evidence="7">
    <location>
        <begin position="672"/>
        <end position="720"/>
    </location>
</feature>
<evidence type="ECO:0000256" key="3">
    <source>
        <dbReference type="ARBA" id="ARBA00022695"/>
    </source>
</evidence>
<dbReference type="EC" id="2.7.7.6" evidence="6"/>
<dbReference type="NCBIfam" id="TIGR02388">
    <property type="entry name" value="rpoC2_cyan"/>
    <property type="match status" value="1"/>
</dbReference>
<dbReference type="GO" id="GO:0009507">
    <property type="term" value="C:chloroplast"/>
    <property type="evidence" value="ECO:0007669"/>
    <property type="project" value="UniProtKB-SubCell"/>
</dbReference>
<dbReference type="InterPro" id="IPR042102">
    <property type="entry name" value="RNA_pol_Rpb1_3_sf"/>
</dbReference>
<evidence type="ECO:0000256" key="4">
    <source>
        <dbReference type="ARBA" id="ARBA00022833"/>
    </source>
</evidence>
<feature type="binding site" evidence="6">
    <location>
        <position position="289"/>
    </location>
    <ligand>
        <name>Zn(2+)</name>
        <dbReference type="ChEBI" id="CHEBI:29105"/>
    </ligand>
</feature>
<comment type="cofactor">
    <cofactor evidence="6">
        <name>Zn(2+)</name>
        <dbReference type="ChEBI" id="CHEBI:29105"/>
    </cofactor>
    <text evidence="6">Binds 1 Zn(2+) ion per subunit.</text>
</comment>
<comment type="subcellular location">
    <subcellularLocation>
        <location evidence="6">Plastid</location>
        <location evidence="6">Chloroplast</location>
    </subcellularLocation>
</comment>
<dbReference type="InterPro" id="IPR007083">
    <property type="entry name" value="RNA_pol_Rpb1_4"/>
</dbReference>
<dbReference type="PANTHER" id="PTHR19376">
    <property type="entry name" value="DNA-DIRECTED RNA POLYMERASE"/>
    <property type="match status" value="1"/>
</dbReference>
<keyword evidence="3 6" id="KW-0548">Nucleotidyltransferase</keyword>
<feature type="domain" description="RNA polymerase Rpb1" evidence="8">
    <location>
        <begin position="169"/>
        <end position="1456"/>
    </location>
</feature>
<dbReference type="Gene3D" id="1.10.150.390">
    <property type="match status" value="1"/>
</dbReference>
<evidence type="ECO:0000256" key="1">
    <source>
        <dbReference type="ARBA" id="ARBA00022478"/>
    </source>
</evidence>
<evidence type="ECO:0000259" key="8">
    <source>
        <dbReference type="Pfam" id="PF04998"/>
    </source>
</evidence>